<feature type="domain" description="Arm-like repeat" evidence="1">
    <location>
        <begin position="8"/>
        <end position="109"/>
    </location>
</feature>
<evidence type="ECO:0000313" key="2">
    <source>
        <dbReference type="EMBL" id="KAG0297645.1"/>
    </source>
</evidence>
<dbReference type="InterPro" id="IPR056251">
    <property type="entry name" value="Arm_rpt_dom"/>
</dbReference>
<gene>
    <name evidence="2" type="ORF">BGZ96_005522</name>
</gene>
<accession>A0ABQ7KFF4</accession>
<dbReference type="Pfam" id="PF23948">
    <property type="entry name" value="ARM_5"/>
    <property type="match status" value="1"/>
</dbReference>
<dbReference type="EMBL" id="JAAAIM010000026">
    <property type="protein sequence ID" value="KAG0297645.1"/>
    <property type="molecule type" value="Genomic_DNA"/>
</dbReference>
<name>A0ABQ7KFF4_9FUNG</name>
<dbReference type="Proteomes" id="UP001194696">
    <property type="component" value="Unassembled WGS sequence"/>
</dbReference>
<comment type="caution">
    <text evidence="2">The sequence shown here is derived from an EMBL/GenBank/DDBJ whole genome shotgun (WGS) entry which is preliminary data.</text>
</comment>
<reference evidence="2 3" key="1">
    <citation type="journal article" date="2020" name="Fungal Divers.">
        <title>Resolving the Mortierellaceae phylogeny through synthesis of multi-gene phylogenetics and phylogenomics.</title>
        <authorList>
            <person name="Vandepol N."/>
            <person name="Liber J."/>
            <person name="Desiro A."/>
            <person name="Na H."/>
            <person name="Kennedy M."/>
            <person name="Barry K."/>
            <person name="Grigoriev I.V."/>
            <person name="Miller A.N."/>
            <person name="O'Donnell K."/>
            <person name="Stajich J.E."/>
            <person name="Bonito G."/>
        </authorList>
    </citation>
    <scope>NUCLEOTIDE SEQUENCE [LARGE SCALE GENOMIC DNA]</scope>
    <source>
        <strain evidence="2 3">AD045</strain>
    </source>
</reference>
<evidence type="ECO:0000259" key="1">
    <source>
        <dbReference type="Pfam" id="PF23948"/>
    </source>
</evidence>
<keyword evidence="3" id="KW-1185">Reference proteome</keyword>
<evidence type="ECO:0000313" key="3">
    <source>
        <dbReference type="Proteomes" id="UP001194696"/>
    </source>
</evidence>
<proteinExistence type="predicted"/>
<organism evidence="2 3">
    <name type="scientific">Linnemannia gamsii</name>
    <dbReference type="NCBI Taxonomy" id="64522"/>
    <lineage>
        <taxon>Eukaryota</taxon>
        <taxon>Fungi</taxon>
        <taxon>Fungi incertae sedis</taxon>
        <taxon>Mucoromycota</taxon>
        <taxon>Mortierellomycotina</taxon>
        <taxon>Mortierellomycetes</taxon>
        <taxon>Mortierellales</taxon>
        <taxon>Mortierellaceae</taxon>
        <taxon>Linnemannia</taxon>
    </lineage>
</organism>
<sequence length="272" mass="30091">MGLHGVASVCKLDLGEFKSGVDHLYKVAADIHEVATKIVGGVQSLLGSGHGLAASIKSGILSGGRQLWYTALREAEGHLRNGRLADFNSLAFETPCRRDIEFQWGVFTRQQAMDFLAELYMNDSIRSPDEGVNKRILHILWEALALPDLKMSNHAQKLLRGLEKEDSADKQTLFRAVLADPSNRYPFMVRLPTPASSSLLVQAQDVSDLDYSLYSALYGTSLKKMEAHRERNAERVKALKASEVTIGTLSERIGQGKSSTKAMFKSIDKNLR</sequence>
<protein>
    <recommendedName>
        <fullName evidence="1">Arm-like repeat domain-containing protein</fullName>
    </recommendedName>
</protein>